<accession>A0A4R2KZN8</accession>
<dbReference type="SMART" id="SM00487">
    <property type="entry name" value="DEXDc"/>
    <property type="match status" value="1"/>
</dbReference>
<dbReference type="PANTHER" id="PTHR10799">
    <property type="entry name" value="SNF2/RAD54 HELICASE FAMILY"/>
    <property type="match status" value="1"/>
</dbReference>
<dbReference type="Pfam" id="PF00176">
    <property type="entry name" value="SNF2-rel_dom"/>
    <property type="match status" value="1"/>
</dbReference>
<dbReference type="InterPro" id="IPR027417">
    <property type="entry name" value="P-loop_NTPase"/>
</dbReference>
<dbReference type="SMART" id="SM00490">
    <property type="entry name" value="HELICc"/>
    <property type="match status" value="1"/>
</dbReference>
<proteinExistence type="predicted"/>
<dbReference type="InterPro" id="IPR038718">
    <property type="entry name" value="SNF2-like_sf"/>
</dbReference>
<gene>
    <name evidence="7" type="ORF">EV214_11949</name>
</gene>
<evidence type="ECO:0000313" key="8">
    <source>
        <dbReference type="Proteomes" id="UP000294919"/>
    </source>
</evidence>
<organism evidence="7 8">
    <name type="scientific">Marinisporobacter balticus</name>
    <dbReference type="NCBI Taxonomy" id="2018667"/>
    <lineage>
        <taxon>Bacteria</taxon>
        <taxon>Bacillati</taxon>
        <taxon>Bacillota</taxon>
        <taxon>Clostridia</taxon>
        <taxon>Peptostreptococcales</taxon>
        <taxon>Thermotaleaceae</taxon>
        <taxon>Marinisporobacter</taxon>
    </lineage>
</organism>
<dbReference type="Pfam" id="PF00271">
    <property type="entry name" value="Helicase_C"/>
    <property type="match status" value="1"/>
</dbReference>
<dbReference type="GO" id="GO:0004386">
    <property type="term" value="F:helicase activity"/>
    <property type="evidence" value="ECO:0007669"/>
    <property type="project" value="UniProtKB-KW"/>
</dbReference>
<dbReference type="Proteomes" id="UP000294919">
    <property type="component" value="Unassembled WGS sequence"/>
</dbReference>
<feature type="domain" description="Helicase ATP-binding" evidence="5">
    <location>
        <begin position="168"/>
        <end position="329"/>
    </location>
</feature>
<dbReference type="CDD" id="cd18793">
    <property type="entry name" value="SF2_C_SNF"/>
    <property type="match status" value="1"/>
</dbReference>
<evidence type="ECO:0000256" key="3">
    <source>
        <dbReference type="ARBA" id="ARBA00022806"/>
    </source>
</evidence>
<dbReference type="GO" id="GO:0016787">
    <property type="term" value="F:hydrolase activity"/>
    <property type="evidence" value="ECO:0007669"/>
    <property type="project" value="UniProtKB-KW"/>
</dbReference>
<reference evidence="7 8" key="1">
    <citation type="submission" date="2019-03" db="EMBL/GenBank/DDBJ databases">
        <title>Genomic Encyclopedia of Type Strains, Phase IV (KMG-IV): sequencing the most valuable type-strain genomes for metagenomic binning, comparative biology and taxonomic classification.</title>
        <authorList>
            <person name="Goeker M."/>
        </authorList>
    </citation>
    <scope>NUCLEOTIDE SEQUENCE [LARGE SCALE GENOMIC DNA]</scope>
    <source>
        <strain evidence="7 8">DSM 102940</strain>
    </source>
</reference>
<dbReference type="InterPro" id="IPR000330">
    <property type="entry name" value="SNF2_N"/>
</dbReference>
<feature type="domain" description="Helicase C-terminal" evidence="6">
    <location>
        <begin position="475"/>
        <end position="622"/>
    </location>
</feature>
<evidence type="ECO:0000256" key="1">
    <source>
        <dbReference type="ARBA" id="ARBA00022741"/>
    </source>
</evidence>
<dbReference type="EMBL" id="SLWV01000019">
    <property type="protein sequence ID" value="TCO72185.1"/>
    <property type="molecule type" value="Genomic_DNA"/>
</dbReference>
<dbReference type="PROSITE" id="PS51192">
    <property type="entry name" value="HELICASE_ATP_BIND_1"/>
    <property type="match status" value="1"/>
</dbReference>
<dbReference type="OrthoDB" id="9814088at2"/>
<evidence type="ECO:0000256" key="2">
    <source>
        <dbReference type="ARBA" id="ARBA00022801"/>
    </source>
</evidence>
<dbReference type="GO" id="GO:0005524">
    <property type="term" value="F:ATP binding"/>
    <property type="evidence" value="ECO:0007669"/>
    <property type="project" value="UniProtKB-KW"/>
</dbReference>
<keyword evidence="1" id="KW-0547">Nucleotide-binding</keyword>
<dbReference type="RefSeq" id="WP_132246354.1">
    <property type="nucleotide sequence ID" value="NZ_SLWV01000019.1"/>
</dbReference>
<dbReference type="Gene3D" id="3.40.50.10810">
    <property type="entry name" value="Tandem AAA-ATPase domain"/>
    <property type="match status" value="1"/>
</dbReference>
<dbReference type="InterPro" id="IPR049730">
    <property type="entry name" value="SNF2/RAD54-like_C"/>
</dbReference>
<dbReference type="InterPro" id="IPR001650">
    <property type="entry name" value="Helicase_C-like"/>
</dbReference>
<dbReference type="PROSITE" id="PS51194">
    <property type="entry name" value="HELICASE_CTER"/>
    <property type="match status" value="1"/>
</dbReference>
<keyword evidence="8" id="KW-1185">Reference proteome</keyword>
<dbReference type="InterPro" id="IPR014001">
    <property type="entry name" value="Helicase_ATP-bd"/>
</dbReference>
<keyword evidence="3 7" id="KW-0347">Helicase</keyword>
<dbReference type="Gene3D" id="3.40.50.300">
    <property type="entry name" value="P-loop containing nucleotide triphosphate hydrolases"/>
    <property type="match status" value="1"/>
</dbReference>
<dbReference type="CDD" id="cd18011">
    <property type="entry name" value="DEXDc_RapA"/>
    <property type="match status" value="1"/>
</dbReference>
<dbReference type="AlphaFoldDB" id="A0A4R2KZN8"/>
<keyword evidence="2" id="KW-0378">Hydrolase</keyword>
<protein>
    <submittedName>
        <fullName evidence="7">SNF2 family DNA or RNA helicase</fullName>
    </submittedName>
</protein>
<evidence type="ECO:0000256" key="4">
    <source>
        <dbReference type="ARBA" id="ARBA00022840"/>
    </source>
</evidence>
<comment type="caution">
    <text evidence="7">The sequence shown here is derived from an EMBL/GenBank/DDBJ whole genome shotgun (WGS) entry which is preliminary data.</text>
</comment>
<evidence type="ECO:0000259" key="5">
    <source>
        <dbReference type="PROSITE" id="PS51192"/>
    </source>
</evidence>
<keyword evidence="4" id="KW-0067">ATP-binding</keyword>
<evidence type="ECO:0000259" key="6">
    <source>
        <dbReference type="PROSITE" id="PS51194"/>
    </source>
</evidence>
<evidence type="ECO:0000313" key="7">
    <source>
        <dbReference type="EMBL" id="TCO72185.1"/>
    </source>
</evidence>
<sequence length="687" mass="80404">MYKFLFKLNKDLLDLSAIELDDKSLSIFNNIEDNEQIIFTNEKDEEKNFKINKSEKLLHGRGIKSFFKKYSTEHIFIEPLEEKKFKVYDIEKSSTTFFKQFQTNIENQERLEEVINALNNMKTGDEKWFDIYHIAQSFSLNTKDDKLMCLPYLRELQLFDYQLKTVKAAINRFKGRVLFCDEVGLGKTVEAGMTMMEYVTRGLTRKILILVPPSLVEQWYTEMKRKFNLDFIRADDPKFKSMGDEAWHHYDKVIASISTAKRQSNSALISKIHYDLVVVDEAHHLKNRNTVAWKFVNTLQKKYIFLLTATPVQNKLEELYNLITLLKPGQLKTYSYFKKNFMDDKEGIEAKNVDKLRNLLSGVMIRNKRSDVDIKFTKRSAITYSLNLPLKEQELYDNISAFIREKYFSDTTGTLTKFMLKKLQEQMGSSIHCAVSTLNKYAEHEKLSIDDKQILKDFSNNAHDLLLDESYSNSKINQVLKIINEVNDKVLIFTKYKATQKFLVDYLKKTGFLVAEFHGSLKRKEKETQVTYFKEKAQIFVCTEAGGEGRNLQFCNAMINYDLPWNPMAIEQRIGRIHRVGQTRDVFVYNLAAQNTVEHYILELLDKKINMFELVVGEVDMILGDIEENAEFSEIIMSTWVNSKDMTIMNEEIEKLGEQLLDNKRKYVKMKDLDDKLFGNSFKSDDL</sequence>
<name>A0A4R2KZN8_9FIRM</name>
<dbReference type="SUPFAM" id="SSF52540">
    <property type="entry name" value="P-loop containing nucleoside triphosphate hydrolases"/>
    <property type="match status" value="2"/>
</dbReference>
<dbReference type="InterPro" id="IPR057342">
    <property type="entry name" value="DEXDc_RapA"/>
</dbReference>